<protein>
    <recommendedName>
        <fullName evidence="5">G-protein coupled receptors family 1 profile domain-containing protein</fullName>
    </recommendedName>
</protein>
<reference evidence="2" key="1">
    <citation type="submission" date="2021-02" db="EMBL/GenBank/DDBJ databases">
        <authorList>
            <person name="Nowell W R."/>
        </authorList>
    </citation>
    <scope>NUCLEOTIDE SEQUENCE</scope>
</reference>
<evidence type="ECO:0008006" key="5">
    <source>
        <dbReference type="Google" id="ProtNLM"/>
    </source>
</evidence>
<feature type="transmembrane region" description="Helical" evidence="1">
    <location>
        <begin position="27"/>
        <end position="51"/>
    </location>
</feature>
<evidence type="ECO:0000313" key="3">
    <source>
        <dbReference type="EMBL" id="CAF4075973.1"/>
    </source>
</evidence>
<sequence length="124" mass="13755">MDYSNTTISSRSDATLVATLDDITFQIIRYGLIFIFLFGIIGNALNILILSQSLFRSSPCAQLFLFASAMNLFVIISGLISRILAGWGADLTATDRFFCKFRGVTVNTARPVAIWYVPFATIDR</sequence>
<dbReference type="Proteomes" id="UP000663887">
    <property type="component" value="Unassembled WGS sequence"/>
</dbReference>
<dbReference type="Proteomes" id="UP000663842">
    <property type="component" value="Unassembled WGS sequence"/>
</dbReference>
<dbReference type="EMBL" id="CAJOBF010003136">
    <property type="protein sequence ID" value="CAF4075973.1"/>
    <property type="molecule type" value="Genomic_DNA"/>
</dbReference>
<evidence type="ECO:0000313" key="2">
    <source>
        <dbReference type="EMBL" id="CAF2149000.1"/>
    </source>
</evidence>
<accession>A0A816XNC5</accession>
<keyword evidence="1" id="KW-0812">Transmembrane</keyword>
<evidence type="ECO:0000313" key="4">
    <source>
        <dbReference type="Proteomes" id="UP000663887"/>
    </source>
</evidence>
<keyword evidence="1" id="KW-0472">Membrane</keyword>
<dbReference type="SUPFAM" id="SSF81321">
    <property type="entry name" value="Family A G protein-coupled receptor-like"/>
    <property type="match status" value="1"/>
</dbReference>
<dbReference type="EMBL" id="CAJNRG010013489">
    <property type="protein sequence ID" value="CAF2149000.1"/>
    <property type="molecule type" value="Genomic_DNA"/>
</dbReference>
<organism evidence="2 4">
    <name type="scientific">Rotaria magnacalcarata</name>
    <dbReference type="NCBI Taxonomy" id="392030"/>
    <lineage>
        <taxon>Eukaryota</taxon>
        <taxon>Metazoa</taxon>
        <taxon>Spiralia</taxon>
        <taxon>Gnathifera</taxon>
        <taxon>Rotifera</taxon>
        <taxon>Eurotatoria</taxon>
        <taxon>Bdelloidea</taxon>
        <taxon>Philodinida</taxon>
        <taxon>Philodinidae</taxon>
        <taxon>Rotaria</taxon>
    </lineage>
</organism>
<proteinExistence type="predicted"/>
<keyword evidence="1" id="KW-1133">Transmembrane helix</keyword>
<dbReference type="Gene3D" id="1.20.1070.10">
    <property type="entry name" value="Rhodopsin 7-helix transmembrane proteins"/>
    <property type="match status" value="1"/>
</dbReference>
<comment type="caution">
    <text evidence="2">The sequence shown here is derived from an EMBL/GenBank/DDBJ whole genome shotgun (WGS) entry which is preliminary data.</text>
</comment>
<evidence type="ECO:0000256" key="1">
    <source>
        <dbReference type="SAM" id="Phobius"/>
    </source>
</evidence>
<feature type="transmembrane region" description="Helical" evidence="1">
    <location>
        <begin position="63"/>
        <end position="85"/>
    </location>
</feature>
<dbReference type="AlphaFoldDB" id="A0A816XNC5"/>
<gene>
    <name evidence="3" type="ORF">UXM345_LOCUS20748</name>
    <name evidence="2" type="ORF">XDN619_LOCUS28275</name>
</gene>
<name>A0A816XNC5_9BILA</name>